<dbReference type="OrthoDB" id="4690195at2759"/>
<dbReference type="EMBL" id="DF977497">
    <property type="protein sequence ID" value="GAP90750.1"/>
    <property type="molecule type" value="Genomic_DNA"/>
</dbReference>
<keyword evidence="1" id="KW-0732">Signal</keyword>
<keyword evidence="3" id="KW-1185">Reference proteome</keyword>
<accession>A0A1W2TQL0</accession>
<proteinExistence type="predicted"/>
<evidence type="ECO:0000256" key="1">
    <source>
        <dbReference type="SAM" id="SignalP"/>
    </source>
</evidence>
<dbReference type="OMA" id="PNAYLSC"/>
<feature type="chain" id="PRO_5010703310" evidence="1">
    <location>
        <begin position="18"/>
        <end position="186"/>
    </location>
</feature>
<feature type="signal peptide" evidence="1">
    <location>
        <begin position="1"/>
        <end position="17"/>
    </location>
</feature>
<organism evidence="2">
    <name type="scientific">Rosellinia necatrix</name>
    <name type="common">White root-rot fungus</name>
    <dbReference type="NCBI Taxonomy" id="77044"/>
    <lineage>
        <taxon>Eukaryota</taxon>
        <taxon>Fungi</taxon>
        <taxon>Dikarya</taxon>
        <taxon>Ascomycota</taxon>
        <taxon>Pezizomycotina</taxon>
        <taxon>Sordariomycetes</taxon>
        <taxon>Xylariomycetidae</taxon>
        <taxon>Xylariales</taxon>
        <taxon>Xylariaceae</taxon>
        <taxon>Rosellinia</taxon>
    </lineage>
</organism>
<gene>
    <name evidence="2" type="ORF">SAMD00023353_5200880</name>
</gene>
<dbReference type="AlphaFoldDB" id="A0A1W2TQL0"/>
<dbReference type="Proteomes" id="UP000054516">
    <property type="component" value="Unassembled WGS sequence"/>
</dbReference>
<evidence type="ECO:0000313" key="3">
    <source>
        <dbReference type="Proteomes" id="UP000054516"/>
    </source>
</evidence>
<sequence length="186" mass="19932">MRVISSITAIIPLLSLGQSIPHGPRAVHEFDLTELHGSFPTDGVYGTGPIASSLSITVSYPDPSSNNGANLTTSCSYAWPASIAPGPTDWTTCQDPSVEWRLPEKGWTSYRNYRVELYQTLTADGAGLDATHYLTQNPATPSDPNAYLSCIQMGKFTPTICQLNGPLSALPGPVVMYASEETARPN</sequence>
<reference evidence="2" key="1">
    <citation type="submission" date="2016-03" db="EMBL/GenBank/DDBJ databases">
        <title>Draft genome sequence of Rosellinia necatrix.</title>
        <authorList>
            <person name="Kanematsu S."/>
        </authorList>
    </citation>
    <scope>NUCLEOTIDE SEQUENCE [LARGE SCALE GENOMIC DNA]</scope>
    <source>
        <strain evidence="2">W97</strain>
    </source>
</reference>
<evidence type="ECO:0000313" key="2">
    <source>
        <dbReference type="EMBL" id="GAP90750.1"/>
    </source>
</evidence>
<protein>
    <submittedName>
        <fullName evidence="2">Uncharacterized protein</fullName>
    </submittedName>
</protein>
<name>A0A1W2TQL0_ROSNE</name>